<proteinExistence type="predicted"/>
<organism evidence="1 2">
    <name type="scientific">Pleurodeles waltl</name>
    <name type="common">Iberian ribbed newt</name>
    <dbReference type="NCBI Taxonomy" id="8319"/>
    <lineage>
        <taxon>Eukaryota</taxon>
        <taxon>Metazoa</taxon>
        <taxon>Chordata</taxon>
        <taxon>Craniata</taxon>
        <taxon>Vertebrata</taxon>
        <taxon>Euteleostomi</taxon>
        <taxon>Amphibia</taxon>
        <taxon>Batrachia</taxon>
        <taxon>Caudata</taxon>
        <taxon>Salamandroidea</taxon>
        <taxon>Salamandridae</taxon>
        <taxon>Pleurodelinae</taxon>
        <taxon>Pleurodeles</taxon>
    </lineage>
</organism>
<name>A0AAV7T9L8_PLEWA</name>
<comment type="caution">
    <text evidence="1">The sequence shown here is derived from an EMBL/GenBank/DDBJ whole genome shotgun (WGS) entry which is preliminary data.</text>
</comment>
<sequence>MCMGRLSVRPSRRKVQKRRWLYRSTALTSAEGDEARRGASNAPSCKHLAACQQQSGKWAFRVDGLQSGSQQAAKQFMRERAELVLWASRHRTPKDKAASLR</sequence>
<dbReference type="AlphaFoldDB" id="A0AAV7T9L8"/>
<gene>
    <name evidence="1" type="ORF">NDU88_005156</name>
</gene>
<accession>A0AAV7T9L8</accession>
<evidence type="ECO:0000313" key="2">
    <source>
        <dbReference type="Proteomes" id="UP001066276"/>
    </source>
</evidence>
<protein>
    <submittedName>
        <fullName evidence="1">Uncharacterized protein</fullName>
    </submittedName>
</protein>
<dbReference type="EMBL" id="JANPWB010000007">
    <property type="protein sequence ID" value="KAJ1173320.1"/>
    <property type="molecule type" value="Genomic_DNA"/>
</dbReference>
<evidence type="ECO:0000313" key="1">
    <source>
        <dbReference type="EMBL" id="KAJ1173320.1"/>
    </source>
</evidence>
<reference evidence="1" key="1">
    <citation type="journal article" date="2022" name="bioRxiv">
        <title>Sequencing and chromosome-scale assembly of the giantPleurodeles waltlgenome.</title>
        <authorList>
            <person name="Brown T."/>
            <person name="Elewa A."/>
            <person name="Iarovenko S."/>
            <person name="Subramanian E."/>
            <person name="Araus A.J."/>
            <person name="Petzold A."/>
            <person name="Susuki M."/>
            <person name="Suzuki K.-i.T."/>
            <person name="Hayashi T."/>
            <person name="Toyoda A."/>
            <person name="Oliveira C."/>
            <person name="Osipova E."/>
            <person name="Leigh N.D."/>
            <person name="Simon A."/>
            <person name="Yun M.H."/>
        </authorList>
    </citation>
    <scope>NUCLEOTIDE SEQUENCE</scope>
    <source>
        <strain evidence="1">20211129_DDA</strain>
        <tissue evidence="1">Liver</tissue>
    </source>
</reference>
<keyword evidence="2" id="KW-1185">Reference proteome</keyword>
<dbReference type="Proteomes" id="UP001066276">
    <property type="component" value="Chromosome 4_1"/>
</dbReference>